<evidence type="ECO:0000256" key="6">
    <source>
        <dbReference type="PIRSR" id="PIRSR613078-1"/>
    </source>
</evidence>
<dbReference type="Gene3D" id="3.40.50.1240">
    <property type="entry name" value="Phosphoglycerate mutase-like"/>
    <property type="match status" value="1"/>
</dbReference>
<name>A0A251ZVX7_9PROT</name>
<comment type="caution">
    <text evidence="9">The sequence shown here is derived from an EMBL/GenBank/DDBJ whole genome shotgun (WGS) entry which is preliminary data.</text>
</comment>
<keyword evidence="5" id="KW-0413">Isomerase</keyword>
<dbReference type="GO" id="GO:0006096">
    <property type="term" value="P:glycolytic process"/>
    <property type="evidence" value="ECO:0007669"/>
    <property type="project" value="UniProtKB-KW"/>
</dbReference>
<keyword evidence="4" id="KW-0324">Glycolysis</keyword>
<dbReference type="PANTHER" id="PTHR11931">
    <property type="entry name" value="PHOSPHOGLYCERATE MUTASE"/>
    <property type="match status" value="1"/>
</dbReference>
<sequence>MTQNTYQFLDNPTLTENTTRFWLIRHAIVNQKDRNYLYGTMNVSLCHEHIQQQQAIYRYLAKRLPSTTSWITSSLSRAKDTANLIQNAGYGHVPLTTNDAFLEQDLGKWQGQPHDAVMQHCQYDAHPFWPFYAKERPPQGENMYDVINRVGKELESLAQTKTGQDIIIVSHGGTIRAAIAHSLKIPLDSALSLSILNLSLTVLEKKQDHWRALTINEYPTTL</sequence>
<organism evidence="9 10">
    <name type="scientific">Commensalibacter intestini</name>
    <dbReference type="NCBI Taxonomy" id="479936"/>
    <lineage>
        <taxon>Bacteria</taxon>
        <taxon>Pseudomonadati</taxon>
        <taxon>Pseudomonadota</taxon>
        <taxon>Alphaproteobacteria</taxon>
        <taxon>Acetobacterales</taxon>
        <taxon>Acetobacteraceae</taxon>
    </lineage>
</organism>
<dbReference type="Proteomes" id="UP000194946">
    <property type="component" value="Unassembled WGS sequence"/>
</dbReference>
<evidence type="ECO:0000256" key="8">
    <source>
        <dbReference type="PIRSR" id="PIRSR613078-3"/>
    </source>
</evidence>
<dbReference type="InterPro" id="IPR013078">
    <property type="entry name" value="His_Pase_superF_clade-1"/>
</dbReference>
<evidence type="ECO:0000256" key="2">
    <source>
        <dbReference type="ARBA" id="ARBA00012028"/>
    </source>
</evidence>
<dbReference type="EMBL" id="JOPB01000005">
    <property type="protein sequence ID" value="OUI78793.1"/>
    <property type="molecule type" value="Genomic_DNA"/>
</dbReference>
<dbReference type="RefSeq" id="WP_008854672.1">
    <property type="nucleotide sequence ID" value="NZ_JOPB01000005.1"/>
</dbReference>
<feature type="active site" description="Tele-phosphohistidine intermediate" evidence="6">
    <location>
        <position position="26"/>
    </location>
</feature>
<evidence type="ECO:0000256" key="3">
    <source>
        <dbReference type="ARBA" id="ARBA00022432"/>
    </source>
</evidence>
<dbReference type="CDD" id="cd07067">
    <property type="entry name" value="HP_PGM_like"/>
    <property type="match status" value="1"/>
</dbReference>
<dbReference type="InterPro" id="IPR005952">
    <property type="entry name" value="Phosphogly_mut1"/>
</dbReference>
<dbReference type="AlphaFoldDB" id="A0A251ZVX7"/>
<dbReference type="SUPFAM" id="SSF53254">
    <property type="entry name" value="Phosphoglycerate mutase-like"/>
    <property type="match status" value="1"/>
</dbReference>
<keyword evidence="3" id="KW-0312">Gluconeogenesis</keyword>
<feature type="binding site" evidence="7">
    <location>
        <position position="77"/>
    </location>
    <ligand>
        <name>substrate</name>
    </ligand>
</feature>
<evidence type="ECO:0000313" key="9">
    <source>
        <dbReference type="EMBL" id="OUI78793.1"/>
    </source>
</evidence>
<dbReference type="InterPro" id="IPR029033">
    <property type="entry name" value="His_PPase_superfam"/>
</dbReference>
<comment type="similarity">
    <text evidence="1">Belongs to the phosphoglycerate mutase family. BPG-dependent PGAM subfamily.</text>
</comment>
<dbReference type="Pfam" id="PF00300">
    <property type="entry name" value="His_Phos_1"/>
    <property type="match status" value="1"/>
</dbReference>
<dbReference type="EC" id="5.4.2.11" evidence="2"/>
<evidence type="ECO:0000256" key="7">
    <source>
        <dbReference type="PIRSR" id="PIRSR613078-2"/>
    </source>
</evidence>
<dbReference type="GO" id="GO:0006094">
    <property type="term" value="P:gluconeogenesis"/>
    <property type="evidence" value="ECO:0007669"/>
    <property type="project" value="UniProtKB-KW"/>
</dbReference>
<evidence type="ECO:0000256" key="1">
    <source>
        <dbReference type="ARBA" id="ARBA00006717"/>
    </source>
</evidence>
<dbReference type="GO" id="GO:0004619">
    <property type="term" value="F:phosphoglycerate mutase activity"/>
    <property type="evidence" value="ECO:0007669"/>
    <property type="project" value="UniProtKB-EC"/>
</dbReference>
<evidence type="ECO:0000256" key="4">
    <source>
        <dbReference type="ARBA" id="ARBA00023152"/>
    </source>
</evidence>
<feature type="active site" description="Proton donor/acceptor" evidence="6">
    <location>
        <position position="103"/>
    </location>
</feature>
<protein>
    <recommendedName>
        <fullName evidence="2">phosphoglycerate mutase (2,3-diphosphoglycerate-dependent)</fullName>
        <ecNumber evidence="2">5.4.2.11</ecNumber>
    </recommendedName>
</protein>
<dbReference type="SMART" id="SM00855">
    <property type="entry name" value="PGAM"/>
    <property type="match status" value="1"/>
</dbReference>
<feature type="site" description="Transition state stabilizer" evidence="8">
    <location>
        <position position="171"/>
    </location>
</feature>
<evidence type="ECO:0000256" key="5">
    <source>
        <dbReference type="ARBA" id="ARBA00023235"/>
    </source>
</evidence>
<gene>
    <name evidence="9" type="ORF">HK18_07910</name>
</gene>
<evidence type="ECO:0000313" key="10">
    <source>
        <dbReference type="Proteomes" id="UP000194946"/>
    </source>
</evidence>
<accession>A0A251ZVX7</accession>
<keyword evidence="10" id="KW-1185">Reference proteome</keyword>
<proteinExistence type="inferred from homology"/>
<reference evidence="10" key="1">
    <citation type="submission" date="2014-06" db="EMBL/GenBank/DDBJ databases">
        <authorList>
            <person name="Winans N.J."/>
            <person name="Newell P.D."/>
            <person name="Douglas A.E."/>
        </authorList>
    </citation>
    <scope>NUCLEOTIDE SEQUENCE [LARGE SCALE GENOMIC DNA]</scope>
    <source>
        <strain evidence="10">DmL_052</strain>
    </source>
</reference>